<reference evidence="1 2" key="1">
    <citation type="journal article" date="2015" name="Sci. Rep.">
        <title>Genome of the facultative scuticociliatosis pathogen Pseudocohnilembus persalinus provides insight into its virulence through horizontal gene transfer.</title>
        <authorList>
            <person name="Xiong J."/>
            <person name="Wang G."/>
            <person name="Cheng J."/>
            <person name="Tian M."/>
            <person name="Pan X."/>
            <person name="Warren A."/>
            <person name="Jiang C."/>
            <person name="Yuan D."/>
            <person name="Miao W."/>
        </authorList>
    </citation>
    <scope>NUCLEOTIDE SEQUENCE [LARGE SCALE GENOMIC DNA]</scope>
    <source>
        <strain evidence="1">36N120E</strain>
    </source>
</reference>
<keyword evidence="2" id="KW-1185">Reference proteome</keyword>
<organism evidence="1 2">
    <name type="scientific">Pseudocohnilembus persalinus</name>
    <name type="common">Ciliate</name>
    <dbReference type="NCBI Taxonomy" id="266149"/>
    <lineage>
        <taxon>Eukaryota</taxon>
        <taxon>Sar</taxon>
        <taxon>Alveolata</taxon>
        <taxon>Ciliophora</taxon>
        <taxon>Intramacronucleata</taxon>
        <taxon>Oligohymenophorea</taxon>
        <taxon>Scuticociliatia</taxon>
        <taxon>Philasterida</taxon>
        <taxon>Pseudocohnilembidae</taxon>
        <taxon>Pseudocohnilembus</taxon>
    </lineage>
</organism>
<sequence length="145" mass="17280">MSFHGQQSLTNFQQNNNLNVFKNEQHNDSINFNENEIFQNENKFQYSQFNPIKEQMDEFTDILSPKLKSNDSILNSERIKQEQCNQTSIKIPYMNSKYAASSNINNENKEKTPTYEIVQDRSVYTQEQQYVKLNKYICGLRKFQR</sequence>
<accession>A0A0V0R2Y2</accession>
<name>A0A0V0R2Y2_PSEPJ</name>
<evidence type="ECO:0000313" key="1">
    <source>
        <dbReference type="EMBL" id="KRX08640.1"/>
    </source>
</evidence>
<dbReference type="Proteomes" id="UP000054937">
    <property type="component" value="Unassembled WGS sequence"/>
</dbReference>
<comment type="caution">
    <text evidence="1">The sequence shown here is derived from an EMBL/GenBank/DDBJ whole genome shotgun (WGS) entry which is preliminary data.</text>
</comment>
<proteinExistence type="predicted"/>
<evidence type="ECO:0000313" key="2">
    <source>
        <dbReference type="Proteomes" id="UP000054937"/>
    </source>
</evidence>
<protein>
    <submittedName>
        <fullName evidence="1">Uncharacterized protein</fullName>
    </submittedName>
</protein>
<dbReference type="AlphaFoldDB" id="A0A0V0R2Y2"/>
<dbReference type="InParanoid" id="A0A0V0R2Y2"/>
<dbReference type="EMBL" id="LDAU01000060">
    <property type="protein sequence ID" value="KRX08640.1"/>
    <property type="molecule type" value="Genomic_DNA"/>
</dbReference>
<gene>
    <name evidence="1" type="ORF">PPERSA_03511</name>
</gene>